<sequence length="55" mass="6191">MMKLVPAIIRGRNKNGQEVRVWRGNKHDIKPVLDAVSISACKGYVMQRPQQNSAT</sequence>
<reference evidence="1" key="1">
    <citation type="journal article" date="2019" name="bioRxiv">
        <title>The Genome of the Zebra Mussel, Dreissena polymorpha: A Resource for Invasive Species Research.</title>
        <authorList>
            <person name="McCartney M.A."/>
            <person name="Auch B."/>
            <person name="Kono T."/>
            <person name="Mallez S."/>
            <person name="Zhang Y."/>
            <person name="Obille A."/>
            <person name="Becker A."/>
            <person name="Abrahante J.E."/>
            <person name="Garbe J."/>
            <person name="Badalamenti J.P."/>
            <person name="Herman A."/>
            <person name="Mangelson H."/>
            <person name="Liachko I."/>
            <person name="Sullivan S."/>
            <person name="Sone E.D."/>
            <person name="Koren S."/>
            <person name="Silverstein K.A.T."/>
            <person name="Beckman K.B."/>
            <person name="Gohl D.M."/>
        </authorList>
    </citation>
    <scope>NUCLEOTIDE SEQUENCE</scope>
    <source>
        <strain evidence="1">Duluth1</strain>
        <tissue evidence="1">Whole animal</tissue>
    </source>
</reference>
<evidence type="ECO:0000313" key="1">
    <source>
        <dbReference type="EMBL" id="KAH3845915.1"/>
    </source>
</evidence>
<dbReference type="Proteomes" id="UP000828390">
    <property type="component" value="Unassembled WGS sequence"/>
</dbReference>
<dbReference type="AlphaFoldDB" id="A0A9D4KTP5"/>
<evidence type="ECO:0000313" key="2">
    <source>
        <dbReference type="Proteomes" id="UP000828390"/>
    </source>
</evidence>
<gene>
    <name evidence="1" type="ORF">DPMN_088210</name>
</gene>
<organism evidence="1 2">
    <name type="scientific">Dreissena polymorpha</name>
    <name type="common">Zebra mussel</name>
    <name type="synonym">Mytilus polymorpha</name>
    <dbReference type="NCBI Taxonomy" id="45954"/>
    <lineage>
        <taxon>Eukaryota</taxon>
        <taxon>Metazoa</taxon>
        <taxon>Spiralia</taxon>
        <taxon>Lophotrochozoa</taxon>
        <taxon>Mollusca</taxon>
        <taxon>Bivalvia</taxon>
        <taxon>Autobranchia</taxon>
        <taxon>Heteroconchia</taxon>
        <taxon>Euheterodonta</taxon>
        <taxon>Imparidentia</taxon>
        <taxon>Neoheterodontei</taxon>
        <taxon>Myida</taxon>
        <taxon>Dreissenoidea</taxon>
        <taxon>Dreissenidae</taxon>
        <taxon>Dreissena</taxon>
    </lineage>
</organism>
<name>A0A9D4KTP5_DREPO</name>
<keyword evidence="2" id="KW-1185">Reference proteome</keyword>
<accession>A0A9D4KTP5</accession>
<dbReference type="EMBL" id="JAIWYP010000003">
    <property type="protein sequence ID" value="KAH3845915.1"/>
    <property type="molecule type" value="Genomic_DNA"/>
</dbReference>
<proteinExistence type="predicted"/>
<reference evidence="1" key="2">
    <citation type="submission" date="2020-11" db="EMBL/GenBank/DDBJ databases">
        <authorList>
            <person name="McCartney M.A."/>
            <person name="Auch B."/>
            <person name="Kono T."/>
            <person name="Mallez S."/>
            <person name="Becker A."/>
            <person name="Gohl D.M."/>
            <person name="Silverstein K.A.T."/>
            <person name="Koren S."/>
            <person name="Bechman K.B."/>
            <person name="Herman A."/>
            <person name="Abrahante J.E."/>
            <person name="Garbe J."/>
        </authorList>
    </citation>
    <scope>NUCLEOTIDE SEQUENCE</scope>
    <source>
        <strain evidence="1">Duluth1</strain>
        <tissue evidence="1">Whole animal</tissue>
    </source>
</reference>
<comment type="caution">
    <text evidence="1">The sequence shown here is derived from an EMBL/GenBank/DDBJ whole genome shotgun (WGS) entry which is preliminary data.</text>
</comment>
<protein>
    <submittedName>
        <fullName evidence="1">Uncharacterized protein</fullName>
    </submittedName>
</protein>